<dbReference type="AlphaFoldDB" id="A0A565CBI3"/>
<evidence type="ECO:0000313" key="3">
    <source>
        <dbReference type="Proteomes" id="UP000489600"/>
    </source>
</evidence>
<reference evidence="2" key="1">
    <citation type="submission" date="2019-07" db="EMBL/GenBank/DDBJ databases">
        <authorList>
            <person name="Dittberner H."/>
        </authorList>
    </citation>
    <scope>NUCLEOTIDE SEQUENCE [LARGE SCALE GENOMIC DNA]</scope>
</reference>
<sequence length="97" mass="10971">MLQIPISIPINSAPKFNSIKTYIHKVRIKDDLITASWIPGTRLIAFSTDPAQAEQVIPKRDKPPLKSLPRSQPQSSLKMIRRRETSLSVPEQRGNAR</sequence>
<dbReference type="Proteomes" id="UP000489600">
    <property type="component" value="Unassembled WGS sequence"/>
</dbReference>
<name>A0A565CBI3_9BRAS</name>
<feature type="region of interest" description="Disordered" evidence="1">
    <location>
        <begin position="54"/>
        <end position="97"/>
    </location>
</feature>
<proteinExistence type="predicted"/>
<dbReference type="EMBL" id="CABITT030000007">
    <property type="protein sequence ID" value="VVB11060.1"/>
    <property type="molecule type" value="Genomic_DNA"/>
</dbReference>
<evidence type="ECO:0000256" key="1">
    <source>
        <dbReference type="SAM" id="MobiDB-lite"/>
    </source>
</evidence>
<evidence type="ECO:0000313" key="2">
    <source>
        <dbReference type="EMBL" id="VVB11060.1"/>
    </source>
</evidence>
<accession>A0A565CBI3</accession>
<organism evidence="2 3">
    <name type="scientific">Arabis nemorensis</name>
    <dbReference type="NCBI Taxonomy" id="586526"/>
    <lineage>
        <taxon>Eukaryota</taxon>
        <taxon>Viridiplantae</taxon>
        <taxon>Streptophyta</taxon>
        <taxon>Embryophyta</taxon>
        <taxon>Tracheophyta</taxon>
        <taxon>Spermatophyta</taxon>
        <taxon>Magnoliopsida</taxon>
        <taxon>eudicotyledons</taxon>
        <taxon>Gunneridae</taxon>
        <taxon>Pentapetalae</taxon>
        <taxon>rosids</taxon>
        <taxon>malvids</taxon>
        <taxon>Brassicales</taxon>
        <taxon>Brassicaceae</taxon>
        <taxon>Arabideae</taxon>
        <taxon>Arabis</taxon>
    </lineage>
</organism>
<comment type="caution">
    <text evidence="2">The sequence shown here is derived from an EMBL/GenBank/DDBJ whole genome shotgun (WGS) entry which is preliminary data.</text>
</comment>
<gene>
    <name evidence="2" type="ORF">ANE_LOCUS21504</name>
</gene>
<protein>
    <submittedName>
        <fullName evidence="2">Uncharacterized protein</fullName>
    </submittedName>
</protein>
<keyword evidence="3" id="KW-1185">Reference proteome</keyword>